<dbReference type="EMBL" id="BAET01000008">
    <property type="protein sequence ID" value="GAB55129.1"/>
    <property type="molecule type" value="Genomic_DNA"/>
</dbReference>
<feature type="domain" description="Glycosyl transferase family 1" evidence="1">
    <location>
        <begin position="180"/>
        <end position="343"/>
    </location>
</feature>
<dbReference type="InterPro" id="IPR050194">
    <property type="entry name" value="Glycosyltransferase_grp1"/>
</dbReference>
<dbReference type="OrthoDB" id="4611853at2"/>
<protein>
    <submittedName>
        <fullName evidence="3">Uncharacterized protein</fullName>
    </submittedName>
</protein>
<dbReference type="Proteomes" id="UP000053586">
    <property type="component" value="Unassembled WGS sequence"/>
</dbReference>
<dbReference type="SUPFAM" id="SSF53756">
    <property type="entry name" value="UDP-Glycosyltransferase/glycogen phosphorylase"/>
    <property type="match status" value="1"/>
</dbReference>
<feature type="domain" description="Glycosyltransferase subfamily 4-like N-terminal" evidence="2">
    <location>
        <begin position="78"/>
        <end position="176"/>
    </location>
</feature>
<evidence type="ECO:0000313" key="4">
    <source>
        <dbReference type="Proteomes" id="UP000053586"/>
    </source>
</evidence>
<name>H5TA02_9ALTE</name>
<dbReference type="InterPro" id="IPR001296">
    <property type="entry name" value="Glyco_trans_1"/>
</dbReference>
<evidence type="ECO:0000259" key="2">
    <source>
        <dbReference type="Pfam" id="PF13439"/>
    </source>
</evidence>
<evidence type="ECO:0000259" key="1">
    <source>
        <dbReference type="Pfam" id="PF00534"/>
    </source>
</evidence>
<dbReference type="Gene3D" id="3.40.50.2000">
    <property type="entry name" value="Glycogen Phosphorylase B"/>
    <property type="match status" value="2"/>
</dbReference>
<dbReference type="Pfam" id="PF00534">
    <property type="entry name" value="Glycos_transf_1"/>
    <property type="match status" value="1"/>
</dbReference>
<sequence length="368" mass="40262">MANKVLIFTKRVLPLSNTFVAAQGNNLPSFEPVYIGLRNSQAGISLIEGRATCVQEEHENMPLVSKLLLDGFGHVRPGWKNALGNLSASLIHAHFGKGGYYCAPIAKSLNLPLLTTFHGSDITQKDKFSYNKKHRKIAYEQSSKIIAVSSFIEQKLLAGGCPPDKIIQHYTGIDTDYFSPSGERNAVPTILFVGRLIEQKGCQYLIEAFATVQKKLPEAKLIIAGNGNYKDTLQGMANGNKDISFVGAQNRAQVKALMSKAWLTCLPSVRMRRGNEEGMATVCMESQAVGTPVVAFNTGGVGEGVEHGETGLLSPERDVEPLAENLLVLLTSDTLRERFCEAGVGRARTLFNIKTQCQTLEKIYRQLC</sequence>
<dbReference type="AlphaFoldDB" id="H5TA02"/>
<dbReference type="PANTHER" id="PTHR45947">
    <property type="entry name" value="SULFOQUINOVOSYL TRANSFERASE SQD2"/>
    <property type="match status" value="1"/>
</dbReference>
<dbReference type="eggNOG" id="COG0438">
    <property type="taxonomic scope" value="Bacteria"/>
</dbReference>
<keyword evidence="4" id="KW-1185">Reference proteome</keyword>
<accession>H5TA02</accession>
<reference evidence="3 4" key="1">
    <citation type="journal article" date="2012" name="J. Bacteriol.">
        <title>Genome sequence of proteorhodopsin-containing sea ice bacterium Glaciecola punicea ACAM 611T.</title>
        <authorList>
            <person name="Qin Q.-L."/>
            <person name="Xie B.-B."/>
            <person name="Shu Y.-L."/>
            <person name="Rong J.-C."/>
            <person name="Zhao D.-L."/>
            <person name="Zhang X.-Y."/>
            <person name="Chen X.-L."/>
            <person name="Zhou B.-C."/>
            <person name="Zhanga Y.-Z."/>
        </authorList>
    </citation>
    <scope>NUCLEOTIDE SEQUENCE [LARGE SCALE GENOMIC DNA]</scope>
    <source>
        <strain evidence="3 4">ACAM 611</strain>
    </source>
</reference>
<dbReference type="GO" id="GO:0016757">
    <property type="term" value="F:glycosyltransferase activity"/>
    <property type="evidence" value="ECO:0007669"/>
    <property type="project" value="InterPro"/>
</dbReference>
<dbReference type="STRING" id="56804.BAE46_01545"/>
<reference evidence="3 4" key="2">
    <citation type="journal article" date="2017" name="Antonie Van Leeuwenhoek">
        <title>Rhizobium rhizosphaerae sp. nov., a novel species isolated from rice rhizosphere.</title>
        <authorList>
            <person name="Zhao J.J."/>
            <person name="Zhang J."/>
            <person name="Zhang R.J."/>
            <person name="Zhang C.W."/>
            <person name="Yin H.Q."/>
            <person name="Zhang X.X."/>
        </authorList>
    </citation>
    <scope>NUCLEOTIDE SEQUENCE [LARGE SCALE GENOMIC DNA]</scope>
    <source>
        <strain evidence="3 4">ACAM 611</strain>
    </source>
</reference>
<dbReference type="InterPro" id="IPR028098">
    <property type="entry name" value="Glyco_trans_4-like_N"/>
</dbReference>
<gene>
    <name evidence="3" type="ORF">GPUN_0998</name>
</gene>
<dbReference type="RefSeq" id="WP_006003957.1">
    <property type="nucleotide sequence ID" value="NZ_BAET01000008.1"/>
</dbReference>
<evidence type="ECO:0000313" key="3">
    <source>
        <dbReference type="EMBL" id="GAB55129.1"/>
    </source>
</evidence>
<dbReference type="Pfam" id="PF13439">
    <property type="entry name" value="Glyco_transf_4"/>
    <property type="match status" value="1"/>
</dbReference>
<comment type="caution">
    <text evidence="3">The sequence shown here is derived from an EMBL/GenBank/DDBJ whole genome shotgun (WGS) entry which is preliminary data.</text>
</comment>
<dbReference type="PANTHER" id="PTHR45947:SF14">
    <property type="entry name" value="SLL1723 PROTEIN"/>
    <property type="match status" value="1"/>
</dbReference>
<organism evidence="3 4">
    <name type="scientific">Glaciecola punicea ACAM 611</name>
    <dbReference type="NCBI Taxonomy" id="1121923"/>
    <lineage>
        <taxon>Bacteria</taxon>
        <taxon>Pseudomonadati</taxon>
        <taxon>Pseudomonadota</taxon>
        <taxon>Gammaproteobacteria</taxon>
        <taxon>Alteromonadales</taxon>
        <taxon>Alteromonadaceae</taxon>
        <taxon>Glaciecola</taxon>
    </lineage>
</organism>
<proteinExistence type="predicted"/>